<sequence>MTKADLQLLLPALRRFAYSLTGSRADADDLTQNTLVRLLDHPTPDGVPAAQWAFRICRNLWIDEYRARRVRQTAQPQIEYETLTETDGEAQLLNDIQLTQVGKALDTLPPEQREVLSLVAVEGMSYQEAASVLAIPAGTIMSRLARARLAIANKLKLPGGLTCN</sequence>
<dbReference type="Gene3D" id="1.10.10.10">
    <property type="entry name" value="Winged helix-like DNA-binding domain superfamily/Winged helix DNA-binding domain"/>
    <property type="match status" value="1"/>
</dbReference>
<dbReference type="GO" id="GO:0006352">
    <property type="term" value="P:DNA-templated transcription initiation"/>
    <property type="evidence" value="ECO:0007669"/>
    <property type="project" value="InterPro"/>
</dbReference>
<dbReference type="InterPro" id="IPR014284">
    <property type="entry name" value="RNA_pol_sigma-70_dom"/>
</dbReference>
<dbReference type="GO" id="GO:0003677">
    <property type="term" value="F:DNA binding"/>
    <property type="evidence" value="ECO:0007669"/>
    <property type="project" value="InterPro"/>
</dbReference>
<organism evidence="7 8">
    <name type="scientific">Alishewanella jeotgali KCTC 22429</name>
    <dbReference type="NCBI Taxonomy" id="1129374"/>
    <lineage>
        <taxon>Bacteria</taxon>
        <taxon>Pseudomonadati</taxon>
        <taxon>Pseudomonadota</taxon>
        <taxon>Gammaproteobacteria</taxon>
        <taxon>Alteromonadales</taxon>
        <taxon>Alteromonadaceae</taxon>
        <taxon>Alishewanella</taxon>
    </lineage>
</organism>
<keyword evidence="3" id="KW-0731">Sigma factor</keyword>
<dbReference type="Gene3D" id="1.10.1740.10">
    <property type="match status" value="1"/>
</dbReference>
<name>H3ZFS3_9ALTE</name>
<keyword evidence="2" id="KW-0805">Transcription regulation</keyword>
<dbReference type="InterPro" id="IPR007627">
    <property type="entry name" value="RNA_pol_sigma70_r2"/>
</dbReference>
<dbReference type="SUPFAM" id="SSF88946">
    <property type="entry name" value="Sigma2 domain of RNA polymerase sigma factors"/>
    <property type="match status" value="1"/>
</dbReference>
<evidence type="ECO:0000256" key="4">
    <source>
        <dbReference type="ARBA" id="ARBA00023163"/>
    </source>
</evidence>
<evidence type="ECO:0000256" key="1">
    <source>
        <dbReference type="ARBA" id="ARBA00010641"/>
    </source>
</evidence>
<feature type="domain" description="RNA polymerase sigma-70 region 2" evidence="5">
    <location>
        <begin position="9"/>
        <end position="69"/>
    </location>
</feature>
<dbReference type="InterPro" id="IPR013325">
    <property type="entry name" value="RNA_pol_sigma_r2"/>
</dbReference>
<dbReference type="InterPro" id="IPR013324">
    <property type="entry name" value="RNA_pol_sigma_r3/r4-like"/>
</dbReference>
<comment type="caution">
    <text evidence="7">The sequence shown here is derived from an EMBL/GenBank/DDBJ whole genome shotgun (WGS) entry which is preliminary data.</text>
</comment>
<evidence type="ECO:0000313" key="8">
    <source>
        <dbReference type="Proteomes" id="UP000012046"/>
    </source>
</evidence>
<dbReference type="CDD" id="cd06171">
    <property type="entry name" value="Sigma70_r4"/>
    <property type="match status" value="1"/>
</dbReference>
<dbReference type="NCBIfam" id="TIGR02937">
    <property type="entry name" value="sigma70-ECF"/>
    <property type="match status" value="1"/>
</dbReference>
<dbReference type="Pfam" id="PF08281">
    <property type="entry name" value="Sigma70_r4_2"/>
    <property type="match status" value="1"/>
</dbReference>
<dbReference type="AlphaFoldDB" id="H3ZFS3"/>
<dbReference type="EMBL" id="AHTH01000037">
    <property type="protein sequence ID" value="EHR40557.1"/>
    <property type="molecule type" value="Genomic_DNA"/>
</dbReference>
<dbReference type="STRING" id="1129374.AJE_10829"/>
<dbReference type="eggNOG" id="COG1595">
    <property type="taxonomic scope" value="Bacteria"/>
</dbReference>
<dbReference type="PANTHER" id="PTHR43133">
    <property type="entry name" value="RNA POLYMERASE ECF-TYPE SIGMA FACTO"/>
    <property type="match status" value="1"/>
</dbReference>
<dbReference type="PANTHER" id="PTHR43133:SF25">
    <property type="entry name" value="RNA POLYMERASE SIGMA FACTOR RFAY-RELATED"/>
    <property type="match status" value="1"/>
</dbReference>
<dbReference type="RefSeq" id="WP_008609448.1">
    <property type="nucleotide sequence ID" value="NZ_AHTH01000037.1"/>
</dbReference>
<keyword evidence="4" id="KW-0804">Transcription</keyword>
<evidence type="ECO:0000313" key="7">
    <source>
        <dbReference type="EMBL" id="EHR40557.1"/>
    </source>
</evidence>
<dbReference type="InterPro" id="IPR039425">
    <property type="entry name" value="RNA_pol_sigma-70-like"/>
</dbReference>
<keyword evidence="8" id="KW-1185">Reference proteome</keyword>
<evidence type="ECO:0000256" key="2">
    <source>
        <dbReference type="ARBA" id="ARBA00023015"/>
    </source>
</evidence>
<dbReference type="Proteomes" id="UP000012046">
    <property type="component" value="Unassembled WGS sequence"/>
</dbReference>
<dbReference type="InterPro" id="IPR013249">
    <property type="entry name" value="RNA_pol_sigma70_r4_t2"/>
</dbReference>
<proteinExistence type="inferred from homology"/>
<accession>H3ZFS3</accession>
<gene>
    <name evidence="7" type="ORF">AJE_10829</name>
</gene>
<feature type="domain" description="RNA polymerase sigma factor 70 region 4 type 2" evidence="6">
    <location>
        <begin position="100"/>
        <end position="150"/>
    </location>
</feature>
<protein>
    <submittedName>
        <fullName evidence="7">Sigma-70, region 4 type 2</fullName>
    </submittedName>
</protein>
<evidence type="ECO:0000259" key="5">
    <source>
        <dbReference type="Pfam" id="PF04542"/>
    </source>
</evidence>
<comment type="similarity">
    <text evidence="1">Belongs to the sigma-70 factor family. ECF subfamily.</text>
</comment>
<dbReference type="Pfam" id="PF04542">
    <property type="entry name" value="Sigma70_r2"/>
    <property type="match status" value="1"/>
</dbReference>
<evidence type="ECO:0000259" key="6">
    <source>
        <dbReference type="Pfam" id="PF08281"/>
    </source>
</evidence>
<reference evidence="7 8" key="1">
    <citation type="journal article" date="2012" name="J. Bacteriol.">
        <title>Genome Sequence of Extracellular-Protease-Producing Alishewanella jeotgali Isolated from Traditional Korean Fermented Seafood.</title>
        <authorList>
            <person name="Jung J."/>
            <person name="Chun J."/>
            <person name="Park W."/>
        </authorList>
    </citation>
    <scope>NUCLEOTIDE SEQUENCE [LARGE SCALE GENOMIC DNA]</scope>
    <source>
        <strain evidence="7 8">KCTC 22429</strain>
    </source>
</reference>
<evidence type="ECO:0000256" key="3">
    <source>
        <dbReference type="ARBA" id="ARBA00023082"/>
    </source>
</evidence>
<dbReference type="GO" id="GO:0016987">
    <property type="term" value="F:sigma factor activity"/>
    <property type="evidence" value="ECO:0007669"/>
    <property type="project" value="UniProtKB-KW"/>
</dbReference>
<dbReference type="InterPro" id="IPR036388">
    <property type="entry name" value="WH-like_DNA-bd_sf"/>
</dbReference>
<dbReference type="SUPFAM" id="SSF88659">
    <property type="entry name" value="Sigma3 and sigma4 domains of RNA polymerase sigma factors"/>
    <property type="match status" value="1"/>
</dbReference>
<dbReference type="PATRIC" id="fig|1129374.4.peg.2147"/>